<evidence type="ECO:0000313" key="4">
    <source>
        <dbReference type="EMBL" id="GAA0371551.1"/>
    </source>
</evidence>
<evidence type="ECO:0000313" key="5">
    <source>
        <dbReference type="Proteomes" id="UP001501166"/>
    </source>
</evidence>
<sequence>MKTHKGIKLSMLSLSAGLLLAACDTNDTVDTTPVDEGTEQVDEADDSTAGESDTEETTDTNESTDTDEEMTTGDDTATDSEGTDAANGNDAGTQTQNDSPGIEDSEFDVSLFDAIDLFYETFGSQEIHIEEIEFDSDGSRYYYEFEGWDGEYEYELEIDAETAEILQQEMELDSETDDSLDLDGIISPQEAMSLALEAAGDGYVEEWELEVEDGRTIYDIDIEGARDHEVDAHSGEVWPD</sequence>
<evidence type="ECO:0000259" key="3">
    <source>
        <dbReference type="Pfam" id="PF03413"/>
    </source>
</evidence>
<dbReference type="EMBL" id="BAAACW010000164">
    <property type="protein sequence ID" value="GAA0371551.1"/>
    <property type="molecule type" value="Genomic_DNA"/>
</dbReference>
<comment type="caution">
    <text evidence="4">The sequence shown here is derived from an EMBL/GenBank/DDBJ whole genome shotgun (WGS) entry which is preliminary data.</text>
</comment>
<dbReference type="InterPro" id="IPR025711">
    <property type="entry name" value="PepSY"/>
</dbReference>
<accession>A0ABN0XSL2</accession>
<feature type="domain" description="PepSY" evidence="3">
    <location>
        <begin position="129"/>
        <end position="167"/>
    </location>
</feature>
<dbReference type="Proteomes" id="UP001501166">
    <property type="component" value="Unassembled WGS sequence"/>
</dbReference>
<name>A0ABN0XSL2_9LACT</name>
<evidence type="ECO:0000256" key="1">
    <source>
        <dbReference type="SAM" id="MobiDB-lite"/>
    </source>
</evidence>
<dbReference type="Gene3D" id="3.10.450.40">
    <property type="match status" value="2"/>
</dbReference>
<feature type="compositionally biased region" description="Acidic residues" evidence="1">
    <location>
        <begin position="36"/>
        <end position="82"/>
    </location>
</feature>
<feature type="signal peptide" evidence="2">
    <location>
        <begin position="1"/>
        <end position="21"/>
    </location>
</feature>
<evidence type="ECO:0000256" key="2">
    <source>
        <dbReference type="SAM" id="SignalP"/>
    </source>
</evidence>
<dbReference type="PROSITE" id="PS51257">
    <property type="entry name" value="PROKAR_LIPOPROTEIN"/>
    <property type="match status" value="1"/>
</dbReference>
<reference evidence="4 5" key="1">
    <citation type="journal article" date="2019" name="Int. J. Syst. Evol. Microbiol.">
        <title>The Global Catalogue of Microorganisms (GCM) 10K type strain sequencing project: providing services to taxonomists for standard genome sequencing and annotation.</title>
        <authorList>
            <consortium name="The Broad Institute Genomics Platform"/>
            <consortium name="The Broad Institute Genome Sequencing Center for Infectious Disease"/>
            <person name="Wu L."/>
            <person name="Ma J."/>
        </authorList>
    </citation>
    <scope>NUCLEOTIDE SEQUENCE [LARGE SCALE GENOMIC DNA]</scope>
    <source>
        <strain evidence="4 5">JCM 12662</strain>
    </source>
</reference>
<organism evidence="4 5">
    <name type="scientific">Alkalibacterium iburiense</name>
    <dbReference type="NCBI Taxonomy" id="290589"/>
    <lineage>
        <taxon>Bacteria</taxon>
        <taxon>Bacillati</taxon>
        <taxon>Bacillota</taxon>
        <taxon>Bacilli</taxon>
        <taxon>Lactobacillales</taxon>
        <taxon>Carnobacteriaceae</taxon>
        <taxon>Alkalibacterium</taxon>
    </lineage>
</organism>
<feature type="chain" id="PRO_5047397974" description="PepSY domain-containing protein" evidence="2">
    <location>
        <begin position="22"/>
        <end position="240"/>
    </location>
</feature>
<proteinExistence type="predicted"/>
<dbReference type="Pfam" id="PF03413">
    <property type="entry name" value="PepSY"/>
    <property type="match status" value="2"/>
</dbReference>
<dbReference type="RefSeq" id="WP_343756879.1">
    <property type="nucleotide sequence ID" value="NZ_BAAACW010000164.1"/>
</dbReference>
<protein>
    <recommendedName>
        <fullName evidence="3">PepSY domain-containing protein</fullName>
    </recommendedName>
</protein>
<feature type="compositionally biased region" description="Polar residues" evidence="1">
    <location>
        <begin position="90"/>
        <end position="99"/>
    </location>
</feature>
<gene>
    <name evidence="4" type="ORF">GCM10008932_23590</name>
</gene>
<keyword evidence="5" id="KW-1185">Reference proteome</keyword>
<feature type="domain" description="PepSY" evidence="3">
    <location>
        <begin position="186"/>
        <end position="237"/>
    </location>
</feature>
<keyword evidence="2" id="KW-0732">Signal</keyword>
<feature type="region of interest" description="Disordered" evidence="1">
    <location>
        <begin position="27"/>
        <end position="104"/>
    </location>
</feature>